<dbReference type="PROSITE" id="PS51257">
    <property type="entry name" value="PROKAR_LIPOPROTEIN"/>
    <property type="match status" value="1"/>
</dbReference>
<dbReference type="AlphaFoldDB" id="A0A975K8J4"/>
<accession>A0A975K8J4</accession>
<dbReference type="KEGG" id="spph:KFK14_02995"/>
<organism evidence="1 2">
    <name type="scientific">Sphingobium phenoxybenzoativorans</name>
    <dbReference type="NCBI Taxonomy" id="1592790"/>
    <lineage>
        <taxon>Bacteria</taxon>
        <taxon>Pseudomonadati</taxon>
        <taxon>Pseudomonadota</taxon>
        <taxon>Alphaproteobacteria</taxon>
        <taxon>Sphingomonadales</taxon>
        <taxon>Sphingomonadaceae</taxon>
        <taxon>Sphingobium</taxon>
    </lineage>
</organism>
<name>A0A975K8J4_9SPHN</name>
<gene>
    <name evidence="1" type="ORF">KFK14_02995</name>
</gene>
<dbReference type="EMBL" id="CP073910">
    <property type="protein sequence ID" value="QUT06452.1"/>
    <property type="molecule type" value="Genomic_DNA"/>
</dbReference>
<reference evidence="1" key="1">
    <citation type="submission" date="2021-04" db="EMBL/GenBank/DDBJ databases">
        <title>Isolation of p-tert-butylphenol degrading bacteria Sphingobium phenoxybenzoativorans Tas13 from active sludge.</title>
        <authorList>
            <person name="Li Y."/>
        </authorList>
    </citation>
    <scope>NUCLEOTIDE SEQUENCE</scope>
    <source>
        <strain evidence="1">Tas13</strain>
    </source>
</reference>
<proteinExistence type="predicted"/>
<keyword evidence="2" id="KW-1185">Reference proteome</keyword>
<protein>
    <submittedName>
        <fullName evidence="1">Uncharacterized protein</fullName>
    </submittedName>
</protein>
<evidence type="ECO:0000313" key="2">
    <source>
        <dbReference type="Proteomes" id="UP000681425"/>
    </source>
</evidence>
<sequence>MRPDLRGIAIFTLGCVVALSGCKSCPAEGPGVGSLARAPAMARTAPAI</sequence>
<dbReference type="Proteomes" id="UP000681425">
    <property type="component" value="Chromosome"/>
</dbReference>
<dbReference type="RefSeq" id="WP_212609825.1">
    <property type="nucleotide sequence ID" value="NZ_CP073910.1"/>
</dbReference>
<evidence type="ECO:0000313" key="1">
    <source>
        <dbReference type="EMBL" id="QUT06452.1"/>
    </source>
</evidence>